<gene>
    <name evidence="1" type="ORF">PQO03_14145</name>
</gene>
<dbReference type="PANTHER" id="PTHR43544:SF12">
    <property type="entry name" value="NAD(P)-BINDING ROSSMANN-FOLD SUPERFAMILY PROTEIN"/>
    <property type="match status" value="1"/>
</dbReference>
<dbReference type="RefSeq" id="WP_274153842.1">
    <property type="nucleotide sequence ID" value="NZ_CP117812.1"/>
</dbReference>
<dbReference type="PANTHER" id="PTHR43544">
    <property type="entry name" value="SHORT-CHAIN DEHYDROGENASE/REDUCTASE"/>
    <property type="match status" value="1"/>
</dbReference>
<dbReference type="PRINTS" id="PR00081">
    <property type="entry name" value="GDHRDH"/>
</dbReference>
<dbReference type="SUPFAM" id="SSF51735">
    <property type="entry name" value="NAD(P)-binding Rossmann-fold domains"/>
    <property type="match status" value="1"/>
</dbReference>
<dbReference type="InterPro" id="IPR036291">
    <property type="entry name" value="NAD(P)-bd_dom_sf"/>
</dbReference>
<reference evidence="1 2" key="1">
    <citation type="submission" date="2023-02" db="EMBL/GenBank/DDBJ databases">
        <title>Genome sequence of Lentisphaera profundi SAORIC-696.</title>
        <authorList>
            <person name="Kim e."/>
            <person name="Cho J.-C."/>
            <person name="Choi A."/>
            <person name="Kang I."/>
        </authorList>
    </citation>
    <scope>NUCLEOTIDE SEQUENCE [LARGE SCALE GENOMIC DNA]</scope>
    <source>
        <strain evidence="1 2">SAORIC-696</strain>
    </source>
</reference>
<keyword evidence="2" id="KW-1185">Reference proteome</keyword>
<name>A0ABY7VZ48_9BACT</name>
<protein>
    <submittedName>
        <fullName evidence="1">SDR family NAD(P)-dependent oxidoreductase</fullName>
    </submittedName>
</protein>
<dbReference type="InterPro" id="IPR002347">
    <property type="entry name" value="SDR_fam"/>
</dbReference>
<accession>A0ABY7VZ48</accession>
<evidence type="ECO:0000313" key="1">
    <source>
        <dbReference type="EMBL" id="WDE98977.1"/>
    </source>
</evidence>
<organism evidence="1 2">
    <name type="scientific">Lentisphaera profundi</name>
    <dbReference type="NCBI Taxonomy" id="1658616"/>
    <lineage>
        <taxon>Bacteria</taxon>
        <taxon>Pseudomonadati</taxon>
        <taxon>Lentisphaerota</taxon>
        <taxon>Lentisphaeria</taxon>
        <taxon>Lentisphaerales</taxon>
        <taxon>Lentisphaeraceae</taxon>
        <taxon>Lentisphaera</taxon>
    </lineage>
</organism>
<dbReference type="EMBL" id="CP117812">
    <property type="protein sequence ID" value="WDE98977.1"/>
    <property type="molecule type" value="Genomic_DNA"/>
</dbReference>
<dbReference type="InterPro" id="IPR051468">
    <property type="entry name" value="Fungal_SecMetab_SDRs"/>
</dbReference>
<proteinExistence type="predicted"/>
<dbReference type="Gene3D" id="3.40.50.720">
    <property type="entry name" value="NAD(P)-binding Rossmann-like Domain"/>
    <property type="match status" value="1"/>
</dbReference>
<sequence length="238" mass="26760">MIKIDLSSKNILVAGSSGAIGQELCKQFKVAGANVWSLSRHESEAVDHFCIDLSKQESVESLKEQFQESKIKIDGVINCAGLLHDETNLPERQLRDIKDDWLLRSMEVNLLSHIHLAQSVEGFMEDSKAFKWMSLSAMVGSIEDNGLGGWYSYRISKVGLNMFIKGLSIEWKRKNKELCVVAVHPGTTESKMSKIFKIKKDKLYSAELSASRLLKIYGTLTNESNGQFLNWDGSQLAW</sequence>
<dbReference type="Proteomes" id="UP001214250">
    <property type="component" value="Chromosome 2"/>
</dbReference>
<dbReference type="Pfam" id="PF00106">
    <property type="entry name" value="adh_short"/>
    <property type="match status" value="1"/>
</dbReference>
<evidence type="ECO:0000313" key="2">
    <source>
        <dbReference type="Proteomes" id="UP001214250"/>
    </source>
</evidence>